<dbReference type="GO" id="GO:0042545">
    <property type="term" value="P:cell wall modification"/>
    <property type="evidence" value="ECO:0007669"/>
    <property type="project" value="UniProtKB-UniRule"/>
</dbReference>
<dbReference type="InterPro" id="IPR012334">
    <property type="entry name" value="Pectin_lyas_fold"/>
</dbReference>
<dbReference type="GO" id="GO:0045490">
    <property type="term" value="P:pectin catabolic process"/>
    <property type="evidence" value="ECO:0007669"/>
    <property type="project" value="UniProtKB-UniRule"/>
</dbReference>
<keyword evidence="8 15" id="KW-0378">Hydrolase</keyword>
<dbReference type="PROSITE" id="PS00503">
    <property type="entry name" value="PECTINESTERASE_2"/>
    <property type="match status" value="1"/>
</dbReference>
<evidence type="ECO:0000313" key="18">
    <source>
        <dbReference type="Proteomes" id="UP000306102"/>
    </source>
</evidence>
<evidence type="ECO:0000256" key="4">
    <source>
        <dbReference type="ARBA" id="ARBA00013229"/>
    </source>
</evidence>
<dbReference type="EC" id="3.1.1.11" evidence="4 15"/>
<dbReference type="GO" id="GO:0030599">
    <property type="term" value="F:pectinesterase activity"/>
    <property type="evidence" value="ECO:0007669"/>
    <property type="project" value="UniProtKB-UniRule"/>
</dbReference>
<organism evidence="17 18">
    <name type="scientific">Camellia sinensis var. sinensis</name>
    <name type="common">China tea</name>
    <dbReference type="NCBI Taxonomy" id="542762"/>
    <lineage>
        <taxon>Eukaryota</taxon>
        <taxon>Viridiplantae</taxon>
        <taxon>Streptophyta</taxon>
        <taxon>Embryophyta</taxon>
        <taxon>Tracheophyta</taxon>
        <taxon>Spermatophyta</taxon>
        <taxon>Magnoliopsida</taxon>
        <taxon>eudicotyledons</taxon>
        <taxon>Gunneridae</taxon>
        <taxon>Pentapetalae</taxon>
        <taxon>asterids</taxon>
        <taxon>Ericales</taxon>
        <taxon>Theaceae</taxon>
        <taxon>Camellia</taxon>
    </lineage>
</organism>
<evidence type="ECO:0000256" key="6">
    <source>
        <dbReference type="ARBA" id="ARBA00022525"/>
    </source>
</evidence>
<dbReference type="Pfam" id="PF01095">
    <property type="entry name" value="Pectinesterase"/>
    <property type="match status" value="1"/>
</dbReference>
<evidence type="ECO:0000256" key="8">
    <source>
        <dbReference type="ARBA" id="ARBA00022801"/>
    </source>
</evidence>
<dbReference type="STRING" id="542762.A0A4S4E9V7"/>
<comment type="subcellular location">
    <subcellularLocation>
        <location evidence="1">Secreted</location>
        <location evidence="1">Cell wall</location>
    </subcellularLocation>
</comment>
<dbReference type="EMBL" id="SDRB02006184">
    <property type="protein sequence ID" value="THG12930.1"/>
    <property type="molecule type" value="Genomic_DNA"/>
</dbReference>
<comment type="caution">
    <text evidence="17">The sequence shown here is derived from an EMBL/GenBank/DDBJ whole genome shotgun (WGS) entry which is preliminary data.</text>
</comment>
<comment type="function">
    <text evidence="13">Acts in the modification of cell walls via demethylesterification of cell wall pectin.</text>
</comment>
<keyword evidence="9 15" id="KW-0063">Aspartyl esterase</keyword>
<dbReference type="InterPro" id="IPR011050">
    <property type="entry name" value="Pectin_lyase_fold/virulence"/>
</dbReference>
<keyword evidence="7 15" id="KW-0732">Signal</keyword>
<evidence type="ECO:0000256" key="14">
    <source>
        <dbReference type="PROSITE-ProRule" id="PRU10040"/>
    </source>
</evidence>
<evidence type="ECO:0000313" key="17">
    <source>
        <dbReference type="EMBL" id="THG12930.1"/>
    </source>
</evidence>
<dbReference type="InterPro" id="IPR033131">
    <property type="entry name" value="Pectinesterase_Asp_AS"/>
</dbReference>
<name>A0A4S4E9V7_CAMSN</name>
<dbReference type="PANTHER" id="PTHR31321">
    <property type="entry name" value="ACYL-COA THIOESTER HYDROLASE YBHC-RELATED"/>
    <property type="match status" value="1"/>
</dbReference>
<keyword evidence="18" id="KW-1185">Reference proteome</keyword>
<evidence type="ECO:0000256" key="11">
    <source>
        <dbReference type="ARBA" id="ARBA00023316"/>
    </source>
</evidence>
<evidence type="ECO:0000256" key="10">
    <source>
        <dbReference type="ARBA" id="ARBA00023180"/>
    </source>
</evidence>
<keyword evidence="10" id="KW-0325">Glycoprotein</keyword>
<gene>
    <name evidence="17" type="ORF">TEA_014553</name>
</gene>
<dbReference type="UniPathway" id="UPA00545">
    <property type="reaction ID" value="UER00823"/>
</dbReference>
<evidence type="ECO:0000256" key="12">
    <source>
        <dbReference type="ARBA" id="ARBA00047928"/>
    </source>
</evidence>
<dbReference type="FunFam" id="2.160.20.10:FF:000033">
    <property type="entry name" value="Pectinesterase"/>
    <property type="match status" value="1"/>
</dbReference>
<feature type="domain" description="Pectinesterase catalytic" evidence="16">
    <location>
        <begin position="118"/>
        <end position="412"/>
    </location>
</feature>
<keyword evidence="11" id="KW-0961">Cell wall biogenesis/degradation</keyword>
<dbReference type="Gene3D" id="2.160.20.10">
    <property type="entry name" value="Single-stranded right-handed beta-helix, Pectin lyase-like"/>
    <property type="match status" value="1"/>
</dbReference>
<feature type="signal peptide" evidence="15">
    <location>
        <begin position="1"/>
        <end position="19"/>
    </location>
</feature>
<dbReference type="PANTHER" id="PTHR31321:SF33">
    <property type="entry name" value="PECTINESTERASE 8-RELATED"/>
    <property type="match status" value="1"/>
</dbReference>
<reference evidence="17 18" key="1">
    <citation type="journal article" date="2018" name="Proc. Natl. Acad. Sci. U.S.A.">
        <title>Draft genome sequence of Camellia sinensis var. sinensis provides insights into the evolution of the tea genome and tea quality.</title>
        <authorList>
            <person name="Wei C."/>
            <person name="Yang H."/>
            <person name="Wang S."/>
            <person name="Zhao J."/>
            <person name="Liu C."/>
            <person name="Gao L."/>
            <person name="Xia E."/>
            <person name="Lu Y."/>
            <person name="Tai Y."/>
            <person name="She G."/>
            <person name="Sun J."/>
            <person name="Cao H."/>
            <person name="Tong W."/>
            <person name="Gao Q."/>
            <person name="Li Y."/>
            <person name="Deng W."/>
            <person name="Jiang X."/>
            <person name="Wang W."/>
            <person name="Chen Q."/>
            <person name="Zhang S."/>
            <person name="Li H."/>
            <person name="Wu J."/>
            <person name="Wang P."/>
            <person name="Li P."/>
            <person name="Shi C."/>
            <person name="Zheng F."/>
            <person name="Jian J."/>
            <person name="Huang B."/>
            <person name="Shan D."/>
            <person name="Shi M."/>
            <person name="Fang C."/>
            <person name="Yue Y."/>
            <person name="Li F."/>
            <person name="Li D."/>
            <person name="Wei S."/>
            <person name="Han B."/>
            <person name="Jiang C."/>
            <person name="Yin Y."/>
            <person name="Xia T."/>
            <person name="Zhang Z."/>
            <person name="Bennetzen J.L."/>
            <person name="Zhao S."/>
            <person name="Wan X."/>
        </authorList>
    </citation>
    <scope>NUCLEOTIDE SEQUENCE [LARGE SCALE GENOMIC DNA]</scope>
    <source>
        <strain evidence="18">cv. Shuchazao</strain>
        <tissue evidence="17">Leaf</tissue>
    </source>
</reference>
<keyword evidence="6" id="KW-0964">Secreted</keyword>
<evidence type="ECO:0000259" key="16">
    <source>
        <dbReference type="Pfam" id="PF01095"/>
    </source>
</evidence>
<keyword evidence="5" id="KW-0134">Cell wall</keyword>
<evidence type="ECO:0000256" key="7">
    <source>
        <dbReference type="ARBA" id="ARBA00022729"/>
    </source>
</evidence>
<evidence type="ECO:0000256" key="1">
    <source>
        <dbReference type="ARBA" id="ARBA00004191"/>
    </source>
</evidence>
<proteinExistence type="inferred from homology"/>
<feature type="active site" evidence="14">
    <location>
        <position position="272"/>
    </location>
</feature>
<sequence>MSILGKFLTLVIAIFATLASTHYITTPSPNSSLLKQEYQYYYHHLIDNLFSGLTTLSSSSPPIITTLLEPISQLLYGQSHHNLKHNLKELIRVGGSICDDFPPDIPPSDTNTTSFLCVDPNGCCNYTTVQSAVDAVVGGVPTLNKRTMIWINSGIYFEKVIVPRTKPNITFQGQGYLSTAIVWNDTANSSHGTFYSGSVQIFAANFIAKNISFMNVAPIPSPGAVGAQAVAIRIAGDQAAFWGCGFFGAQDTLHDDRGRHYFKDCYIQGSIDFIFGNARSLYESCQLSSIANPVALGAKVINGVVTAHGRASKDENSGFSFVNCSVGGTGRIWLGRAWRPFSTVVFAYTQMTDIIAPEGWNDFNDPTRDQTVFYGEYMCGGAGANMTLRVPYAQRLNDTQVSPFLNASFIDADQWLQQ</sequence>
<comment type="catalytic activity">
    <reaction evidence="12 15">
        <text>[(1-&gt;4)-alpha-D-galacturonosyl methyl ester](n) + n H2O = [(1-&gt;4)-alpha-D-galacturonosyl](n) + n methanol + n H(+)</text>
        <dbReference type="Rhea" id="RHEA:22380"/>
        <dbReference type="Rhea" id="RHEA-COMP:14570"/>
        <dbReference type="Rhea" id="RHEA-COMP:14573"/>
        <dbReference type="ChEBI" id="CHEBI:15377"/>
        <dbReference type="ChEBI" id="CHEBI:15378"/>
        <dbReference type="ChEBI" id="CHEBI:17790"/>
        <dbReference type="ChEBI" id="CHEBI:140522"/>
        <dbReference type="ChEBI" id="CHEBI:140523"/>
        <dbReference type="EC" id="3.1.1.11"/>
    </reaction>
</comment>
<comment type="similarity">
    <text evidence="3">Belongs to the pectinesterase family.</text>
</comment>
<evidence type="ECO:0000256" key="9">
    <source>
        <dbReference type="ARBA" id="ARBA00023085"/>
    </source>
</evidence>
<dbReference type="Proteomes" id="UP000306102">
    <property type="component" value="Unassembled WGS sequence"/>
</dbReference>
<evidence type="ECO:0000256" key="15">
    <source>
        <dbReference type="RuleBase" id="RU000589"/>
    </source>
</evidence>
<dbReference type="SUPFAM" id="SSF51126">
    <property type="entry name" value="Pectin lyase-like"/>
    <property type="match status" value="1"/>
</dbReference>
<comment type="pathway">
    <text evidence="2 15">Glycan metabolism; pectin degradation; 2-dehydro-3-deoxy-D-gluconate from pectin: step 1/5.</text>
</comment>
<feature type="chain" id="PRO_5020844414" description="Pectinesterase" evidence="15">
    <location>
        <begin position="20"/>
        <end position="418"/>
    </location>
</feature>
<accession>A0A4S4E9V7</accession>
<dbReference type="InterPro" id="IPR000070">
    <property type="entry name" value="Pectinesterase_cat"/>
</dbReference>
<evidence type="ECO:0000256" key="3">
    <source>
        <dbReference type="ARBA" id="ARBA00008891"/>
    </source>
</evidence>
<evidence type="ECO:0000256" key="2">
    <source>
        <dbReference type="ARBA" id="ARBA00005184"/>
    </source>
</evidence>
<evidence type="ECO:0000256" key="5">
    <source>
        <dbReference type="ARBA" id="ARBA00022512"/>
    </source>
</evidence>
<dbReference type="AlphaFoldDB" id="A0A4S4E9V7"/>
<protein>
    <recommendedName>
        <fullName evidence="4 15">Pectinesterase</fullName>
        <ecNumber evidence="4 15">3.1.1.11</ecNumber>
    </recommendedName>
</protein>
<evidence type="ECO:0000256" key="13">
    <source>
        <dbReference type="ARBA" id="ARBA00057335"/>
    </source>
</evidence>